<dbReference type="SMART" id="SM00342">
    <property type="entry name" value="HTH_ARAC"/>
    <property type="match status" value="1"/>
</dbReference>
<reference evidence="6" key="1">
    <citation type="submission" date="2021-11" db="EMBL/GenBank/DDBJ databases">
        <title>Cultivation dependent microbiological survey of springs from the worlds oldest radium mine currently devoted to the extraction of radon-saturated water.</title>
        <authorList>
            <person name="Kapinusova G."/>
            <person name="Smrhova T."/>
            <person name="Strejcek M."/>
            <person name="Suman J."/>
            <person name="Jani K."/>
            <person name="Pajer P."/>
            <person name="Uhlik O."/>
        </authorList>
    </citation>
    <scope>NUCLEOTIDE SEQUENCE [LARGE SCALE GENOMIC DNA]</scope>
    <source>
        <strain evidence="6">J379</strain>
    </source>
</reference>
<dbReference type="PANTHER" id="PTHR47894:SF1">
    <property type="entry name" value="HTH-TYPE TRANSCRIPTIONAL REGULATOR VQSM"/>
    <property type="match status" value="1"/>
</dbReference>
<dbReference type="InterPro" id="IPR032687">
    <property type="entry name" value="AraC-type_N"/>
</dbReference>
<keyword evidence="1" id="KW-0805">Transcription regulation</keyword>
<keyword evidence="3" id="KW-0804">Transcription</keyword>
<keyword evidence="2" id="KW-0238">DNA-binding</keyword>
<dbReference type="PANTHER" id="PTHR47894">
    <property type="entry name" value="HTH-TYPE TRANSCRIPTIONAL REGULATOR GADX"/>
    <property type="match status" value="1"/>
</dbReference>
<dbReference type="Proteomes" id="UP001058860">
    <property type="component" value="Chromosome"/>
</dbReference>
<evidence type="ECO:0000313" key="5">
    <source>
        <dbReference type="EMBL" id="UUY02062.1"/>
    </source>
</evidence>
<keyword evidence="6" id="KW-1185">Reference proteome</keyword>
<dbReference type="PROSITE" id="PS00041">
    <property type="entry name" value="HTH_ARAC_FAMILY_1"/>
    <property type="match status" value="1"/>
</dbReference>
<evidence type="ECO:0000259" key="4">
    <source>
        <dbReference type="PROSITE" id="PS01124"/>
    </source>
</evidence>
<dbReference type="InterPro" id="IPR009057">
    <property type="entry name" value="Homeodomain-like_sf"/>
</dbReference>
<organism evidence="5 6">
    <name type="scientific">Svornostia abyssi</name>
    <dbReference type="NCBI Taxonomy" id="2898438"/>
    <lineage>
        <taxon>Bacteria</taxon>
        <taxon>Bacillati</taxon>
        <taxon>Actinomycetota</taxon>
        <taxon>Thermoleophilia</taxon>
        <taxon>Solirubrobacterales</taxon>
        <taxon>Baekduiaceae</taxon>
        <taxon>Svornostia</taxon>
    </lineage>
</organism>
<gene>
    <name evidence="5" type="ORF">LRS13_15215</name>
</gene>
<protein>
    <submittedName>
        <fullName evidence="5">AraC family transcriptional regulator</fullName>
    </submittedName>
</protein>
<dbReference type="PROSITE" id="PS01124">
    <property type="entry name" value="HTH_ARAC_FAMILY_2"/>
    <property type="match status" value="1"/>
</dbReference>
<dbReference type="Gene3D" id="1.10.10.60">
    <property type="entry name" value="Homeodomain-like"/>
    <property type="match status" value="1"/>
</dbReference>
<dbReference type="Pfam" id="PF12833">
    <property type="entry name" value="HTH_18"/>
    <property type="match status" value="1"/>
</dbReference>
<dbReference type="InterPro" id="IPR018062">
    <property type="entry name" value="HTH_AraC-typ_CS"/>
</dbReference>
<dbReference type="Pfam" id="PF12625">
    <property type="entry name" value="Arabinose_bd"/>
    <property type="match status" value="1"/>
</dbReference>
<proteinExistence type="predicted"/>
<evidence type="ECO:0000313" key="6">
    <source>
        <dbReference type="Proteomes" id="UP001058860"/>
    </source>
</evidence>
<sequence>MDDAPAWDFRRGPAGARLLVAVGADHGIDAASCLAGTGLTEEDLARDDTEVEAGQELAIARNIGDRPGLGADAGSRYTLGNFGMAGFALLTAATGRDMLRLGVRFAPLSFAFIRPSLREDAHGAVVLLHDEEIPEDVRGLFVEREITKVGRLVPALLGASGAVHLRTRFDGERAAALRAALPGVDLRTGAPRHELVVDRAALDAPLPQADPFTAAALERQCAELVERRRARTGVSAAVRAKLLADLASPPSMDEVAASLHVDPRTLRRRLADEGTSFRALTEEVRATLATELLRAGGLTVQEVAARLGYHDAAGFSRAYRRWTGTTPGRARAAA</sequence>
<accession>A0ABY5PC51</accession>
<evidence type="ECO:0000256" key="2">
    <source>
        <dbReference type="ARBA" id="ARBA00023125"/>
    </source>
</evidence>
<dbReference type="RefSeq" id="WP_353862598.1">
    <property type="nucleotide sequence ID" value="NZ_CP088295.1"/>
</dbReference>
<dbReference type="EMBL" id="CP088295">
    <property type="protein sequence ID" value="UUY02062.1"/>
    <property type="molecule type" value="Genomic_DNA"/>
</dbReference>
<feature type="domain" description="HTH araC/xylS-type" evidence="4">
    <location>
        <begin position="236"/>
        <end position="333"/>
    </location>
</feature>
<evidence type="ECO:0000256" key="1">
    <source>
        <dbReference type="ARBA" id="ARBA00023015"/>
    </source>
</evidence>
<dbReference type="SUPFAM" id="SSF46689">
    <property type="entry name" value="Homeodomain-like"/>
    <property type="match status" value="1"/>
</dbReference>
<evidence type="ECO:0000256" key="3">
    <source>
        <dbReference type="ARBA" id="ARBA00023163"/>
    </source>
</evidence>
<name>A0ABY5PC51_9ACTN</name>
<dbReference type="InterPro" id="IPR018060">
    <property type="entry name" value="HTH_AraC"/>
</dbReference>